<organism evidence="1 2">
    <name type="scientific">Magallana gigas</name>
    <name type="common">Pacific oyster</name>
    <name type="synonym">Crassostrea gigas</name>
    <dbReference type="NCBI Taxonomy" id="29159"/>
    <lineage>
        <taxon>Eukaryota</taxon>
        <taxon>Metazoa</taxon>
        <taxon>Spiralia</taxon>
        <taxon>Lophotrochozoa</taxon>
        <taxon>Mollusca</taxon>
        <taxon>Bivalvia</taxon>
        <taxon>Autobranchia</taxon>
        <taxon>Pteriomorphia</taxon>
        <taxon>Ostreida</taxon>
        <taxon>Ostreoidea</taxon>
        <taxon>Ostreidae</taxon>
        <taxon>Magallana</taxon>
    </lineage>
</organism>
<evidence type="ECO:0000313" key="1">
    <source>
        <dbReference type="EnsemblMetazoa" id="G27056.1:cds"/>
    </source>
</evidence>
<sequence>MECHNMDGAVVRGLFVFLKERLIFDHMLDELIQRDILNKNDIEDYICNKGKYFRIEKLIKRIIWKKKCSDFVTMINEMPDLENIAEKIRSTKEDTPWTVEAFYHCTYILIHEISPSEPLTTSFILL</sequence>
<proteinExistence type="predicted"/>
<dbReference type="Gene3D" id="1.10.533.10">
    <property type="entry name" value="Death Domain, Fas"/>
    <property type="match status" value="1"/>
</dbReference>
<evidence type="ECO:0008006" key="3">
    <source>
        <dbReference type="Google" id="ProtNLM"/>
    </source>
</evidence>
<reference evidence="1" key="1">
    <citation type="submission" date="2022-08" db="UniProtKB">
        <authorList>
            <consortium name="EnsemblMetazoa"/>
        </authorList>
    </citation>
    <scope>IDENTIFICATION</scope>
    <source>
        <strain evidence="1">05x7-T-G4-1.051#20</strain>
    </source>
</reference>
<evidence type="ECO:0000313" key="2">
    <source>
        <dbReference type="Proteomes" id="UP000005408"/>
    </source>
</evidence>
<name>A0A8W8L8D8_MAGGI</name>
<accession>A0A8W8L8D8</accession>
<dbReference type="InterPro" id="IPR011029">
    <property type="entry name" value="DEATH-like_dom_sf"/>
</dbReference>
<protein>
    <recommendedName>
        <fullName evidence="3">CARD domain-containing protein</fullName>
    </recommendedName>
</protein>
<dbReference type="AlphaFoldDB" id="A0A8W8L8D8"/>
<dbReference type="EnsemblMetazoa" id="G27056.1">
    <property type="protein sequence ID" value="G27056.1:cds"/>
    <property type="gene ID" value="G27056"/>
</dbReference>
<dbReference type="Proteomes" id="UP000005408">
    <property type="component" value="Unassembled WGS sequence"/>
</dbReference>
<keyword evidence="2" id="KW-1185">Reference proteome</keyword>